<dbReference type="FunFam" id="1.10.3470.10:FF:000001">
    <property type="entry name" value="Vitamin B12 ABC transporter permease BtuC"/>
    <property type="match status" value="1"/>
</dbReference>
<dbReference type="GO" id="GO:0022857">
    <property type="term" value="F:transmembrane transporter activity"/>
    <property type="evidence" value="ECO:0007669"/>
    <property type="project" value="InterPro"/>
</dbReference>
<dbReference type="GO" id="GO:0033214">
    <property type="term" value="P:siderophore-iron import into cell"/>
    <property type="evidence" value="ECO:0007669"/>
    <property type="project" value="TreeGrafter"/>
</dbReference>
<keyword evidence="10" id="KW-1185">Reference proteome</keyword>
<evidence type="ECO:0000256" key="5">
    <source>
        <dbReference type="ARBA" id="ARBA00022692"/>
    </source>
</evidence>
<evidence type="ECO:0000256" key="4">
    <source>
        <dbReference type="ARBA" id="ARBA00022475"/>
    </source>
</evidence>
<dbReference type="SUPFAM" id="SSF81345">
    <property type="entry name" value="ABC transporter involved in vitamin B12 uptake, BtuC"/>
    <property type="match status" value="1"/>
</dbReference>
<dbReference type="GO" id="GO:0005886">
    <property type="term" value="C:plasma membrane"/>
    <property type="evidence" value="ECO:0007669"/>
    <property type="project" value="UniProtKB-SubCell"/>
</dbReference>
<feature type="transmembrane region" description="Helical" evidence="8">
    <location>
        <begin position="307"/>
        <end position="327"/>
    </location>
</feature>
<dbReference type="PANTHER" id="PTHR30472:SF67">
    <property type="entry name" value="PERMEASE OF ABC TRANSPORTER-RELATED"/>
    <property type="match status" value="1"/>
</dbReference>
<dbReference type="InterPro" id="IPR037294">
    <property type="entry name" value="ABC_BtuC-like"/>
</dbReference>
<dbReference type="InterPro" id="IPR000522">
    <property type="entry name" value="ABC_transptr_permease_BtuC"/>
</dbReference>
<evidence type="ECO:0000313" key="9">
    <source>
        <dbReference type="EMBL" id="TXK81634.1"/>
    </source>
</evidence>
<feature type="transmembrane region" description="Helical" evidence="8">
    <location>
        <begin position="238"/>
        <end position="265"/>
    </location>
</feature>
<evidence type="ECO:0000256" key="7">
    <source>
        <dbReference type="ARBA" id="ARBA00023136"/>
    </source>
</evidence>
<dbReference type="RefSeq" id="WP_147903773.1">
    <property type="nucleotide sequence ID" value="NZ_BAAAGC010000008.1"/>
</dbReference>
<evidence type="ECO:0000256" key="6">
    <source>
        <dbReference type="ARBA" id="ARBA00022989"/>
    </source>
</evidence>
<dbReference type="OrthoDB" id="9055647at2"/>
<evidence type="ECO:0000256" key="3">
    <source>
        <dbReference type="ARBA" id="ARBA00022448"/>
    </source>
</evidence>
<comment type="similarity">
    <text evidence="2">Belongs to the binding-protein-dependent transport system permease family. FecCD subfamily.</text>
</comment>
<feature type="transmembrane region" description="Helical" evidence="8">
    <location>
        <begin position="118"/>
        <end position="137"/>
    </location>
</feature>
<comment type="subcellular location">
    <subcellularLocation>
        <location evidence="1">Cell membrane</location>
        <topology evidence="1">Multi-pass membrane protein</topology>
    </subcellularLocation>
</comment>
<dbReference type="CDD" id="cd06550">
    <property type="entry name" value="TM_ABC_iron-siderophores_like"/>
    <property type="match status" value="1"/>
</dbReference>
<name>A0A5C8LZ85_9GAMM</name>
<gene>
    <name evidence="9" type="ORF">FU839_06960</name>
</gene>
<protein>
    <submittedName>
        <fullName evidence="9">Iron ABC transporter permease</fullName>
    </submittedName>
</protein>
<dbReference type="PANTHER" id="PTHR30472">
    <property type="entry name" value="FERRIC ENTEROBACTIN TRANSPORT SYSTEM PERMEASE PROTEIN"/>
    <property type="match status" value="1"/>
</dbReference>
<feature type="transmembrane region" description="Helical" evidence="8">
    <location>
        <begin position="149"/>
        <end position="171"/>
    </location>
</feature>
<keyword evidence="6 8" id="KW-1133">Transmembrane helix</keyword>
<keyword evidence="3" id="KW-0813">Transport</keyword>
<comment type="caution">
    <text evidence="9">The sequence shown here is derived from an EMBL/GenBank/DDBJ whole genome shotgun (WGS) entry which is preliminary data.</text>
</comment>
<accession>A0A5C8LZ85</accession>
<evidence type="ECO:0000256" key="2">
    <source>
        <dbReference type="ARBA" id="ARBA00007935"/>
    </source>
</evidence>
<evidence type="ECO:0000256" key="8">
    <source>
        <dbReference type="SAM" id="Phobius"/>
    </source>
</evidence>
<reference evidence="9 10" key="1">
    <citation type="submission" date="2019-08" db="EMBL/GenBank/DDBJ databases">
        <title>Draft genome analysis of Rheinheimera tangshanensis isolated from the roots of fresh rice plants (Oryza sativa).</title>
        <authorList>
            <person name="Yu Q."/>
            <person name="Qi Y."/>
            <person name="Zhang H."/>
            <person name="Pu J."/>
        </authorList>
    </citation>
    <scope>NUCLEOTIDE SEQUENCE [LARGE SCALE GENOMIC DNA]</scope>
    <source>
        <strain evidence="9 10">JA3-B52</strain>
    </source>
</reference>
<dbReference type="Pfam" id="PF01032">
    <property type="entry name" value="FecCD"/>
    <property type="match status" value="1"/>
</dbReference>
<feature type="transmembrane region" description="Helical" evidence="8">
    <location>
        <begin position="271"/>
        <end position="295"/>
    </location>
</feature>
<feature type="transmembrane region" description="Helical" evidence="8">
    <location>
        <begin position="191"/>
        <end position="212"/>
    </location>
</feature>
<proteinExistence type="inferred from homology"/>
<dbReference type="AlphaFoldDB" id="A0A5C8LZ85"/>
<evidence type="ECO:0000256" key="1">
    <source>
        <dbReference type="ARBA" id="ARBA00004651"/>
    </source>
</evidence>
<dbReference type="Proteomes" id="UP000321814">
    <property type="component" value="Unassembled WGS sequence"/>
</dbReference>
<feature type="transmembrane region" description="Helical" evidence="8">
    <location>
        <begin position="60"/>
        <end position="81"/>
    </location>
</feature>
<keyword evidence="4" id="KW-1003">Cell membrane</keyword>
<sequence length="332" mass="35442">MSKVLVAALPVPLRFLLATALLLLVCMLALNTGSVSIPFTGLFGFAALDEMQSTVLWQLRFPRLLLALLAGSGLALCGALLQNASRNPLADPYLFGIVSGAALGATIATIVLPEWQLLTPLFAFFGALLAVFLVLLIGARSRWQRLETLLLCGVAVSFMLSAITTTLLYLSEPFAANRVMFWLMGSLSQASLTHVALISPLVFITLLLGLLYRRQLDALVLTDESARSLGVKVQPLRLIILLLCAAVSAAIVACCGGIAFVGLMIPHLVRSLFGLSSVALLLGSVWLGALFLVAVDTLSRSLLPDQELPIGVVTSAIGSLFFLSMLFKYRRG</sequence>
<keyword evidence="7 8" id="KW-0472">Membrane</keyword>
<dbReference type="Gene3D" id="1.10.3470.10">
    <property type="entry name" value="ABC transporter involved in vitamin B12 uptake, BtuC"/>
    <property type="match status" value="1"/>
</dbReference>
<evidence type="ECO:0000313" key="10">
    <source>
        <dbReference type="Proteomes" id="UP000321814"/>
    </source>
</evidence>
<dbReference type="EMBL" id="VRLR01000003">
    <property type="protein sequence ID" value="TXK81634.1"/>
    <property type="molecule type" value="Genomic_DNA"/>
</dbReference>
<organism evidence="9 10">
    <name type="scientific">Rheinheimera tangshanensis</name>
    <dbReference type="NCBI Taxonomy" id="400153"/>
    <lineage>
        <taxon>Bacteria</taxon>
        <taxon>Pseudomonadati</taxon>
        <taxon>Pseudomonadota</taxon>
        <taxon>Gammaproteobacteria</taxon>
        <taxon>Chromatiales</taxon>
        <taxon>Chromatiaceae</taxon>
        <taxon>Rheinheimera</taxon>
    </lineage>
</organism>
<keyword evidence="5 8" id="KW-0812">Transmembrane</keyword>
<feature type="transmembrane region" description="Helical" evidence="8">
    <location>
        <begin position="93"/>
        <end position="112"/>
    </location>
</feature>